<dbReference type="InterPro" id="IPR045584">
    <property type="entry name" value="Pilin-like"/>
</dbReference>
<dbReference type="KEGG" id="npv:OHM77_12930"/>
<keyword evidence="1" id="KW-0812">Transmembrane</keyword>
<accession>A0AA49IYF0</accession>
<feature type="transmembrane region" description="Helical" evidence="1">
    <location>
        <begin position="12"/>
        <end position="34"/>
    </location>
</feature>
<dbReference type="PROSITE" id="PS00409">
    <property type="entry name" value="PROKAR_NTER_METHYL"/>
    <property type="match status" value="1"/>
</dbReference>
<evidence type="ECO:0000313" key="2">
    <source>
        <dbReference type="EMBL" id="WIM05564.1"/>
    </source>
</evidence>
<protein>
    <submittedName>
        <fullName evidence="2">PilW family protein</fullName>
    </submittedName>
</protein>
<keyword evidence="1" id="KW-0472">Membrane</keyword>
<dbReference type="Proteomes" id="UP001234916">
    <property type="component" value="Chromosome"/>
</dbReference>
<keyword evidence="1" id="KW-1133">Transmembrane helix</keyword>
<sequence length="362" mass="38799">MTDRRGSRGFSLVEILVGVTIGILSSIVVFQVFALSERQKRTTTGAADAQTNGAVALYMMERDVKTAGWGLENASFANCATVFSYLDDGVSPAGPIGDLFASATIADGGAGPDAITIQYYDDPSNPNFKFSVTSLRSSMPQPSAELNVNSTYGCDIGDLVMVIQGSSCTLMQITQVQESALKLQHNPGGSPSYNPSAAYQNANGWPAYTTGASMQCFSQLFRRTYRITASQLELLEPNAAGVTQTFQIAPGILDMQAQYGVAAAGSQQVTSWVNATGAWASPLTTANARRVKALRIALVARSSEYEKPDAEGTCTTTTAAMVAGWSTWAVFDTGAWPADWQCYRYKMFETVVPLRNIIWANL</sequence>
<organism evidence="2">
    <name type="scientific">Candidatus Nitricoxidivorans perseverans</name>
    <dbReference type="NCBI Taxonomy" id="2975601"/>
    <lineage>
        <taxon>Bacteria</taxon>
        <taxon>Pseudomonadati</taxon>
        <taxon>Pseudomonadota</taxon>
        <taxon>Betaproteobacteria</taxon>
        <taxon>Nitrosomonadales</taxon>
        <taxon>Sterolibacteriaceae</taxon>
        <taxon>Candidatus Nitricoxidivorans</taxon>
    </lineage>
</organism>
<gene>
    <name evidence="2" type="ORF">OHM77_12930</name>
</gene>
<dbReference type="EMBL" id="CP107246">
    <property type="protein sequence ID" value="WIM05564.1"/>
    <property type="molecule type" value="Genomic_DNA"/>
</dbReference>
<dbReference type="InterPro" id="IPR012902">
    <property type="entry name" value="N_methyl_site"/>
</dbReference>
<reference evidence="2" key="1">
    <citation type="journal article" date="2023" name="Nat. Microbiol.">
        <title>Enrichment and characterization of a nitric oxide-reducing microbial community in a continuous bioreactor.</title>
        <authorList>
            <person name="Garrido-Amador P."/>
            <person name="Stortenbeker N."/>
            <person name="Wessels H.J.C.T."/>
            <person name="Speth D.R."/>
            <person name="Garcia-Heredia I."/>
            <person name="Kartal B."/>
        </authorList>
    </citation>
    <scope>NUCLEOTIDE SEQUENCE</scope>
    <source>
        <strain evidence="2">MAG1</strain>
    </source>
</reference>
<dbReference type="InterPro" id="IPR032092">
    <property type="entry name" value="PilW"/>
</dbReference>
<dbReference type="AlphaFoldDB" id="A0AA49IYF0"/>
<proteinExistence type="predicted"/>
<dbReference type="Pfam" id="PF16074">
    <property type="entry name" value="PilW"/>
    <property type="match status" value="1"/>
</dbReference>
<dbReference type="GO" id="GO:0043683">
    <property type="term" value="P:type IV pilus assembly"/>
    <property type="evidence" value="ECO:0007669"/>
    <property type="project" value="InterPro"/>
</dbReference>
<dbReference type="SUPFAM" id="SSF54523">
    <property type="entry name" value="Pili subunits"/>
    <property type="match status" value="1"/>
</dbReference>
<name>A0AA49IYF0_9PROT</name>
<evidence type="ECO:0000256" key="1">
    <source>
        <dbReference type="SAM" id="Phobius"/>
    </source>
</evidence>